<reference evidence="6" key="1">
    <citation type="submission" date="2020-11" db="EMBL/GenBank/DDBJ databases">
        <title>Nocardia NEAU-351.nov., a novel actinomycete isolated from the cow dung.</title>
        <authorList>
            <person name="Zhang X."/>
        </authorList>
    </citation>
    <scope>NUCLEOTIDE SEQUENCE</scope>
    <source>
        <strain evidence="6">NEAU-351</strain>
    </source>
</reference>
<evidence type="ECO:0000256" key="5">
    <source>
        <dbReference type="HAMAP-Rule" id="MF_00213"/>
    </source>
</evidence>
<keyword evidence="3 5" id="KW-0479">Metal-binding</keyword>
<dbReference type="NCBIfam" id="TIGR00100">
    <property type="entry name" value="hypA"/>
    <property type="match status" value="1"/>
</dbReference>
<dbReference type="PANTHER" id="PTHR34535">
    <property type="entry name" value="HYDROGENASE MATURATION FACTOR HYPA"/>
    <property type="match status" value="1"/>
</dbReference>
<proteinExistence type="inferred from homology"/>
<feature type="binding site" evidence="5">
    <location>
        <position position="86"/>
    </location>
    <ligand>
        <name>Zn(2+)</name>
        <dbReference type="ChEBI" id="CHEBI:29105"/>
    </ligand>
</feature>
<dbReference type="Proteomes" id="UP000655751">
    <property type="component" value="Unassembled WGS sequence"/>
</dbReference>
<feature type="binding site" evidence="5">
    <location>
        <position position="2"/>
    </location>
    <ligand>
        <name>Ni(2+)</name>
        <dbReference type="ChEBI" id="CHEBI:49786"/>
    </ligand>
</feature>
<organism evidence="6 7">
    <name type="scientific">Nocardia bovistercoris</name>
    <dbReference type="NCBI Taxonomy" id="2785916"/>
    <lineage>
        <taxon>Bacteria</taxon>
        <taxon>Bacillati</taxon>
        <taxon>Actinomycetota</taxon>
        <taxon>Actinomycetes</taxon>
        <taxon>Mycobacteriales</taxon>
        <taxon>Nocardiaceae</taxon>
        <taxon>Nocardia</taxon>
    </lineage>
</organism>
<dbReference type="GO" id="GO:0051604">
    <property type="term" value="P:protein maturation"/>
    <property type="evidence" value="ECO:0007669"/>
    <property type="project" value="InterPro"/>
</dbReference>
<evidence type="ECO:0000256" key="4">
    <source>
        <dbReference type="ARBA" id="ARBA00022833"/>
    </source>
</evidence>
<dbReference type="PANTHER" id="PTHR34535:SF3">
    <property type="entry name" value="HYDROGENASE MATURATION FACTOR HYPA"/>
    <property type="match status" value="1"/>
</dbReference>
<accession>A0A931IJH8</accession>
<feature type="binding site" evidence="5">
    <location>
        <position position="73"/>
    </location>
    <ligand>
        <name>Zn(2+)</name>
        <dbReference type="ChEBI" id="CHEBI:29105"/>
    </ligand>
</feature>
<keyword evidence="4 5" id="KW-0862">Zinc</keyword>
<evidence type="ECO:0000256" key="3">
    <source>
        <dbReference type="ARBA" id="ARBA00022723"/>
    </source>
</evidence>
<dbReference type="InterPro" id="IPR020538">
    <property type="entry name" value="Hydgase_Ni_incorp_HypA/HybF_CS"/>
</dbReference>
<comment type="similarity">
    <text evidence="1 5">Belongs to the HypA/HybF family.</text>
</comment>
<dbReference type="GO" id="GO:0016151">
    <property type="term" value="F:nickel cation binding"/>
    <property type="evidence" value="ECO:0007669"/>
    <property type="project" value="UniProtKB-UniRule"/>
</dbReference>
<name>A0A931IJH8_9NOCA</name>
<sequence length="125" mass="13333">MHEMAITQSVVEAVCEHADGRAVHSVTVEVGQLCAVVPDAMRFCFELAAEGTLAQGARLEITEVPGSAHCRACELDFALAVPILLCPHCDGADVTVRSGRELRIRSMEVSTECAQPADVETTARP</sequence>
<evidence type="ECO:0000256" key="1">
    <source>
        <dbReference type="ARBA" id="ARBA00010748"/>
    </source>
</evidence>
<dbReference type="RefSeq" id="WP_196153221.1">
    <property type="nucleotide sequence ID" value="NZ_JADMLG010000018.1"/>
</dbReference>
<dbReference type="GO" id="GO:0008270">
    <property type="term" value="F:zinc ion binding"/>
    <property type="evidence" value="ECO:0007669"/>
    <property type="project" value="UniProtKB-UniRule"/>
</dbReference>
<evidence type="ECO:0000256" key="2">
    <source>
        <dbReference type="ARBA" id="ARBA00022596"/>
    </source>
</evidence>
<dbReference type="EMBL" id="JADMLG010000018">
    <property type="protein sequence ID" value="MBH0780820.1"/>
    <property type="molecule type" value="Genomic_DNA"/>
</dbReference>
<keyword evidence="7" id="KW-1185">Reference proteome</keyword>
<comment type="function">
    <text evidence="5">Involved in the maturation of [NiFe] hydrogenases. Required for nickel insertion into the metal center of the hydrogenase.</text>
</comment>
<dbReference type="Pfam" id="PF01155">
    <property type="entry name" value="HypA"/>
    <property type="match status" value="1"/>
</dbReference>
<keyword evidence="2 5" id="KW-0533">Nickel</keyword>
<protein>
    <recommendedName>
        <fullName evidence="5">Hydrogenase maturation factor HypA</fullName>
    </recommendedName>
</protein>
<feature type="binding site" evidence="5">
    <location>
        <position position="89"/>
    </location>
    <ligand>
        <name>Zn(2+)</name>
        <dbReference type="ChEBI" id="CHEBI:29105"/>
    </ligand>
</feature>
<comment type="caution">
    <text evidence="6">The sequence shown here is derived from an EMBL/GenBank/DDBJ whole genome shotgun (WGS) entry which is preliminary data.</text>
</comment>
<dbReference type="AlphaFoldDB" id="A0A931IJH8"/>
<feature type="binding site" evidence="5">
    <location>
        <position position="70"/>
    </location>
    <ligand>
        <name>Zn(2+)</name>
        <dbReference type="ChEBI" id="CHEBI:29105"/>
    </ligand>
</feature>
<dbReference type="HAMAP" id="MF_00213">
    <property type="entry name" value="HypA_HybF"/>
    <property type="match status" value="1"/>
</dbReference>
<evidence type="ECO:0000313" key="6">
    <source>
        <dbReference type="EMBL" id="MBH0780820.1"/>
    </source>
</evidence>
<gene>
    <name evidence="5 6" type="primary">hypA</name>
    <name evidence="6" type="ORF">IT779_31570</name>
</gene>
<dbReference type="PROSITE" id="PS01249">
    <property type="entry name" value="HYPA"/>
    <property type="match status" value="1"/>
</dbReference>
<dbReference type="PIRSF" id="PIRSF004761">
    <property type="entry name" value="Hydrgn_mat_HypA"/>
    <property type="match status" value="1"/>
</dbReference>
<dbReference type="Gene3D" id="3.30.2320.80">
    <property type="match status" value="1"/>
</dbReference>
<evidence type="ECO:0000313" key="7">
    <source>
        <dbReference type="Proteomes" id="UP000655751"/>
    </source>
</evidence>
<dbReference type="InterPro" id="IPR000688">
    <property type="entry name" value="HypA/HybF"/>
</dbReference>